<feature type="non-terminal residue" evidence="1">
    <location>
        <position position="50"/>
    </location>
</feature>
<keyword evidence="2" id="KW-1185">Reference proteome</keyword>
<name>A0A2G9U448_TELCI</name>
<dbReference type="OrthoDB" id="2020542at2759"/>
<evidence type="ECO:0000313" key="2">
    <source>
        <dbReference type="Proteomes" id="UP000230423"/>
    </source>
</evidence>
<evidence type="ECO:0000313" key="1">
    <source>
        <dbReference type="EMBL" id="PIO65013.1"/>
    </source>
</evidence>
<sequence>MKTLEHPPIMDFYRNSVDIIEGGGHARPSMLQLIHGDKSVPEEMDIEGFK</sequence>
<reference evidence="1 2" key="1">
    <citation type="submission" date="2015-09" db="EMBL/GenBank/DDBJ databases">
        <title>Draft genome of the parasitic nematode Teladorsagia circumcincta isolate WARC Sus (inbred).</title>
        <authorList>
            <person name="Mitreva M."/>
        </authorList>
    </citation>
    <scope>NUCLEOTIDE SEQUENCE [LARGE SCALE GENOMIC DNA]</scope>
    <source>
        <strain evidence="1 2">S</strain>
    </source>
</reference>
<gene>
    <name evidence="1" type="ORF">TELCIR_13336</name>
</gene>
<protein>
    <submittedName>
        <fullName evidence="1">Uncharacterized protein</fullName>
    </submittedName>
</protein>
<dbReference type="EMBL" id="KZ349379">
    <property type="protein sequence ID" value="PIO65013.1"/>
    <property type="molecule type" value="Genomic_DNA"/>
</dbReference>
<dbReference type="Proteomes" id="UP000230423">
    <property type="component" value="Unassembled WGS sequence"/>
</dbReference>
<proteinExistence type="predicted"/>
<organism evidence="1 2">
    <name type="scientific">Teladorsagia circumcincta</name>
    <name type="common">Brown stomach worm</name>
    <name type="synonym">Ostertagia circumcincta</name>
    <dbReference type="NCBI Taxonomy" id="45464"/>
    <lineage>
        <taxon>Eukaryota</taxon>
        <taxon>Metazoa</taxon>
        <taxon>Ecdysozoa</taxon>
        <taxon>Nematoda</taxon>
        <taxon>Chromadorea</taxon>
        <taxon>Rhabditida</taxon>
        <taxon>Rhabditina</taxon>
        <taxon>Rhabditomorpha</taxon>
        <taxon>Strongyloidea</taxon>
        <taxon>Trichostrongylidae</taxon>
        <taxon>Teladorsagia</taxon>
    </lineage>
</organism>
<dbReference type="AlphaFoldDB" id="A0A2G9U448"/>
<accession>A0A2G9U448</accession>